<dbReference type="Pfam" id="PF02596">
    <property type="entry name" value="DUF169"/>
    <property type="match status" value="1"/>
</dbReference>
<dbReference type="OrthoDB" id="89232at2157"/>
<accession>D3RYU5</accession>
<protein>
    <recommendedName>
        <fullName evidence="3">DUF169 domain-containing protein</fullName>
    </recommendedName>
</protein>
<evidence type="ECO:0000313" key="1">
    <source>
        <dbReference type="EMBL" id="ADC65658.1"/>
    </source>
</evidence>
<dbReference type="STRING" id="589924.Ferp_1507"/>
<reference evidence="1 2" key="2">
    <citation type="journal article" date="2011" name="Stand. Genomic Sci.">
        <title>Complete genome sequence of Ferroglobus placidus AEDII12DO.</title>
        <authorList>
            <person name="Anderson I."/>
            <person name="Risso C."/>
            <person name="Holmes D."/>
            <person name="Lucas S."/>
            <person name="Copeland A."/>
            <person name="Lapidus A."/>
            <person name="Cheng J.F."/>
            <person name="Bruce D."/>
            <person name="Goodwin L."/>
            <person name="Pitluck S."/>
            <person name="Saunders E."/>
            <person name="Brettin T."/>
            <person name="Detter J.C."/>
            <person name="Han C."/>
            <person name="Tapia R."/>
            <person name="Larimer F."/>
            <person name="Land M."/>
            <person name="Hauser L."/>
            <person name="Woyke T."/>
            <person name="Lovley D."/>
            <person name="Kyrpides N."/>
            <person name="Ivanova N."/>
        </authorList>
    </citation>
    <scope>NUCLEOTIDE SEQUENCE [LARGE SCALE GENOMIC DNA]</scope>
    <source>
        <strain evidence="2">DSM 10642 / AEDII12DO</strain>
    </source>
</reference>
<dbReference type="EMBL" id="CP001899">
    <property type="protein sequence ID" value="ADC65658.1"/>
    <property type="molecule type" value="Genomic_DNA"/>
</dbReference>
<dbReference type="KEGG" id="fpl:Ferp_1507"/>
<dbReference type="InterPro" id="IPR003748">
    <property type="entry name" value="DUF169"/>
</dbReference>
<gene>
    <name evidence="1" type="ordered locus">Ferp_1507</name>
</gene>
<dbReference type="RefSeq" id="WP_012965999.1">
    <property type="nucleotide sequence ID" value="NC_013849.1"/>
</dbReference>
<name>D3RYU5_FERPA</name>
<keyword evidence="2" id="KW-1185">Reference proteome</keyword>
<dbReference type="GeneID" id="8779027"/>
<dbReference type="PaxDb" id="589924-Ferp_1507"/>
<organism evidence="1 2">
    <name type="scientific">Ferroglobus placidus (strain DSM 10642 / AEDII12DO)</name>
    <dbReference type="NCBI Taxonomy" id="589924"/>
    <lineage>
        <taxon>Archaea</taxon>
        <taxon>Methanobacteriati</taxon>
        <taxon>Methanobacteriota</taxon>
        <taxon>Archaeoglobi</taxon>
        <taxon>Archaeoglobales</taxon>
        <taxon>Archaeoglobaceae</taxon>
        <taxon>Ferroglobus</taxon>
    </lineage>
</organism>
<sequence>MKPSEFANVLQRYLRTPTFPIGFKFVKDPSEVPEKARRLKDITICQGYNLARYYRWTVFIDKETVCPIGLIAYGFAKPDELYESGEIAVAGGYAENAEIGKKFEEAIVKLDYGEYIGFIAFPLERDEAEPDIVVVHGLPAQILRLVHAVLYDTGGAFETKILGRASCSEYLEAFVEKKPRFVLTCYGERIFGLTQDYEVSFAFPWEMAEKIARNLERTHKMGIRYPIPFSGLRTKPILPEKYVESLENIKKE</sequence>
<dbReference type="HOGENOM" id="CLU_074324_0_0_2"/>
<dbReference type="PANTHER" id="PTHR37954">
    <property type="entry name" value="BLL4979 PROTEIN"/>
    <property type="match status" value="1"/>
</dbReference>
<dbReference type="eggNOG" id="arCOG02289">
    <property type="taxonomic scope" value="Archaea"/>
</dbReference>
<evidence type="ECO:0000313" key="2">
    <source>
        <dbReference type="Proteomes" id="UP000002613"/>
    </source>
</evidence>
<dbReference type="Proteomes" id="UP000002613">
    <property type="component" value="Chromosome"/>
</dbReference>
<reference evidence="2" key="1">
    <citation type="submission" date="2010-02" db="EMBL/GenBank/DDBJ databases">
        <title>Complete sequence of Ferroglobus placidus DSM 10642.</title>
        <authorList>
            <consortium name="US DOE Joint Genome Institute"/>
            <person name="Lucas S."/>
            <person name="Copeland A."/>
            <person name="Lapidus A."/>
            <person name="Cheng J.-F."/>
            <person name="Bruce D."/>
            <person name="Goodwin L."/>
            <person name="Pitluck S."/>
            <person name="Saunders E."/>
            <person name="Brettin T."/>
            <person name="Detter J.C."/>
            <person name="Han C."/>
            <person name="Tapia R."/>
            <person name="Larimer F."/>
            <person name="Land M."/>
            <person name="Hauser L."/>
            <person name="Kyrpides N."/>
            <person name="Ivanova N."/>
            <person name="Holmes D."/>
            <person name="Lovley D."/>
            <person name="Kyrpides N."/>
            <person name="Anderson I.J."/>
            <person name="Woyke T."/>
        </authorList>
    </citation>
    <scope>NUCLEOTIDE SEQUENCE [LARGE SCALE GENOMIC DNA]</scope>
    <source>
        <strain evidence="2">DSM 10642 / AEDII12DO</strain>
    </source>
</reference>
<dbReference type="PANTHER" id="PTHR37954:SF3">
    <property type="entry name" value="DUF169 DOMAIN-CONTAINING PROTEIN"/>
    <property type="match status" value="1"/>
</dbReference>
<dbReference type="AlphaFoldDB" id="D3RYU5"/>
<proteinExistence type="predicted"/>
<evidence type="ECO:0008006" key="3">
    <source>
        <dbReference type="Google" id="ProtNLM"/>
    </source>
</evidence>